<dbReference type="AlphaFoldDB" id="A0A6N7XKK0"/>
<dbReference type="CDD" id="cd06414">
    <property type="entry name" value="GH25_LytC-like"/>
    <property type="match status" value="1"/>
</dbReference>
<dbReference type="Pfam" id="PF01183">
    <property type="entry name" value="Glyco_hydro_25"/>
    <property type="match status" value="1"/>
</dbReference>
<dbReference type="InterPro" id="IPR002053">
    <property type="entry name" value="Glyco_hydro_25"/>
</dbReference>
<dbReference type="PROSITE" id="PS51904">
    <property type="entry name" value="GLYCOSYL_HYDROL_F25_2"/>
    <property type="match status" value="1"/>
</dbReference>
<protein>
    <recommendedName>
        <fullName evidence="5">Lysozyme</fullName>
    </recommendedName>
</protein>
<dbReference type="Gene3D" id="2.10.270.20">
    <property type="match status" value="1"/>
</dbReference>
<dbReference type="PANTHER" id="PTHR34135:SF2">
    <property type="entry name" value="LYSOZYME"/>
    <property type="match status" value="1"/>
</dbReference>
<gene>
    <name evidence="3" type="ORF">FYJ65_03695</name>
</gene>
<dbReference type="Proteomes" id="UP000469424">
    <property type="component" value="Unassembled WGS sequence"/>
</dbReference>
<dbReference type="GO" id="GO:0003796">
    <property type="term" value="F:lysozyme activity"/>
    <property type="evidence" value="ECO:0007669"/>
    <property type="project" value="InterPro"/>
</dbReference>
<feature type="chain" id="PRO_5026874733" description="Lysozyme" evidence="2">
    <location>
        <begin position="26"/>
        <end position="570"/>
    </location>
</feature>
<dbReference type="SUPFAM" id="SSF69360">
    <property type="entry name" value="Cell wall binding repeat"/>
    <property type="match status" value="1"/>
</dbReference>
<evidence type="ECO:0000313" key="4">
    <source>
        <dbReference type="Proteomes" id="UP000469424"/>
    </source>
</evidence>
<accession>A0A6N7XKK0</accession>
<keyword evidence="2" id="KW-0732">Signal</keyword>
<evidence type="ECO:0000313" key="3">
    <source>
        <dbReference type="EMBL" id="MST70449.1"/>
    </source>
</evidence>
<name>A0A6N7XKK0_9FIRM</name>
<proteinExistence type="inferred from homology"/>
<dbReference type="EMBL" id="VUNA01000005">
    <property type="protein sequence ID" value="MST70449.1"/>
    <property type="molecule type" value="Genomic_DNA"/>
</dbReference>
<dbReference type="SUPFAM" id="SSF51445">
    <property type="entry name" value="(Trans)glycosidases"/>
    <property type="match status" value="1"/>
</dbReference>
<dbReference type="GO" id="GO:0016052">
    <property type="term" value="P:carbohydrate catabolic process"/>
    <property type="evidence" value="ECO:0007669"/>
    <property type="project" value="TreeGrafter"/>
</dbReference>
<dbReference type="PANTHER" id="PTHR34135">
    <property type="entry name" value="LYSOZYME"/>
    <property type="match status" value="1"/>
</dbReference>
<dbReference type="GO" id="GO:0016998">
    <property type="term" value="P:cell wall macromolecule catabolic process"/>
    <property type="evidence" value="ECO:0007669"/>
    <property type="project" value="InterPro"/>
</dbReference>
<sequence length="570" mass="64238">MKYNRIILSAVITLVMMLAPLPCFGETDVLQYTADPTNAESWQSCDSNQSVTFEQNKKIYLRFSAAESTESGTSSQEDSGTAPVLRQRSADTSKEILLQPDSEGLYLLNTDEIGSWEILYEDSVRMRFTVKESNAIQPPSEKPSKPKSKAGVLRKGKYYFYRDSKGKIRKKAGFVTWNGNKYYVRKGGRIQTGKTFKVGKYTYRANKKGQIKVGVYKWGKSYYYSSSKGRLRKSKGFITWKKNRYYIRKGGKIQKSKAFRIGKYTYRAGSDGRIKVGVHKWGKYYYYSTSSGKLRKKAGRITWKGKSYYSRKSGTLYTNRFYFSGSNIYYAGPKAAALTGTFKVGKYTYTANASGSIISSNRKYMRGIDVSYYQGKDIDWAKVKSGGISFAFLRCGYSGTKDGKCHPDSTFNGDKKHKGNIQRATAAGVDVGAYYFSQARTVKEAQAEAAFAVKQVKESGCKLNLPLVIDTENYPGGRASSSKLNRTKRTAAVKAFCDYVKSKGYTPMIYASTSWLNNNLDMKKLSGYRVWVAQYNDTVTYKGSYRCWQYTSSGKVPGISGRVDLNYWAL</sequence>
<dbReference type="RefSeq" id="WP_154554013.1">
    <property type="nucleotide sequence ID" value="NZ_VUNA01000005.1"/>
</dbReference>
<evidence type="ECO:0008006" key="5">
    <source>
        <dbReference type="Google" id="ProtNLM"/>
    </source>
</evidence>
<evidence type="ECO:0000256" key="2">
    <source>
        <dbReference type="SAM" id="SignalP"/>
    </source>
</evidence>
<dbReference type="Gene3D" id="2.10.270.10">
    <property type="entry name" value="Cholin Binding"/>
    <property type="match status" value="1"/>
</dbReference>
<dbReference type="InterPro" id="IPR017853">
    <property type="entry name" value="GH"/>
</dbReference>
<organism evidence="3 4">
    <name type="scientific">Mogibacterium kristiansenii</name>
    <dbReference type="NCBI Taxonomy" id="2606708"/>
    <lineage>
        <taxon>Bacteria</taxon>
        <taxon>Bacillati</taxon>
        <taxon>Bacillota</taxon>
        <taxon>Clostridia</taxon>
        <taxon>Peptostreptococcales</taxon>
        <taxon>Anaerovoracaceae</taxon>
        <taxon>Mogibacterium</taxon>
    </lineage>
</organism>
<keyword evidence="4" id="KW-1185">Reference proteome</keyword>
<comment type="caution">
    <text evidence="3">The sequence shown here is derived from an EMBL/GenBank/DDBJ whole genome shotgun (WGS) entry which is preliminary data.</text>
</comment>
<evidence type="ECO:0000256" key="1">
    <source>
        <dbReference type="ARBA" id="ARBA00010646"/>
    </source>
</evidence>
<reference evidence="3 4" key="1">
    <citation type="submission" date="2019-08" db="EMBL/GenBank/DDBJ databases">
        <title>In-depth cultivation of the pig gut microbiome towards novel bacterial diversity and tailored functional studies.</title>
        <authorList>
            <person name="Wylensek D."/>
            <person name="Hitch T.C.A."/>
            <person name="Clavel T."/>
        </authorList>
    </citation>
    <scope>NUCLEOTIDE SEQUENCE [LARGE SCALE GENOMIC DNA]</scope>
    <source>
        <strain evidence="3 4">WCA-MUC-591-APC-4B</strain>
    </source>
</reference>
<feature type="signal peptide" evidence="2">
    <location>
        <begin position="1"/>
        <end position="25"/>
    </location>
</feature>
<dbReference type="Gene3D" id="3.20.20.80">
    <property type="entry name" value="Glycosidases"/>
    <property type="match status" value="1"/>
</dbReference>
<dbReference type="GO" id="GO:0009253">
    <property type="term" value="P:peptidoglycan catabolic process"/>
    <property type="evidence" value="ECO:0007669"/>
    <property type="project" value="InterPro"/>
</dbReference>
<comment type="similarity">
    <text evidence="1">Belongs to the glycosyl hydrolase 25 family.</text>
</comment>